<accession>A0ABY3CIC4</accession>
<dbReference type="RefSeq" id="WP_127030336.1">
    <property type="nucleotide sequence ID" value="NZ_RYFG02000022.1"/>
</dbReference>
<comment type="caution">
    <text evidence="1">The sequence shown here is derived from an EMBL/GenBank/DDBJ whole genome shotgun (WGS) entry which is preliminary data.</text>
</comment>
<organism evidence="1 2">
    <name type="scientific">Candidatus Methylobacter oryzae</name>
    <dbReference type="NCBI Taxonomy" id="2497749"/>
    <lineage>
        <taxon>Bacteria</taxon>
        <taxon>Pseudomonadati</taxon>
        <taxon>Pseudomonadota</taxon>
        <taxon>Gammaproteobacteria</taxon>
        <taxon>Methylococcales</taxon>
        <taxon>Methylococcaceae</taxon>
        <taxon>Methylobacter</taxon>
    </lineage>
</organism>
<name>A0ABY3CIC4_9GAMM</name>
<evidence type="ECO:0000313" key="2">
    <source>
        <dbReference type="Proteomes" id="UP000733744"/>
    </source>
</evidence>
<evidence type="ECO:0000313" key="1">
    <source>
        <dbReference type="EMBL" id="TRX01165.1"/>
    </source>
</evidence>
<dbReference type="Proteomes" id="UP000733744">
    <property type="component" value="Unassembled WGS sequence"/>
</dbReference>
<gene>
    <name evidence="1" type="ORF">EKO24_004355</name>
</gene>
<dbReference type="EMBL" id="RYFG02000022">
    <property type="protein sequence ID" value="TRX01165.1"/>
    <property type="molecule type" value="Genomic_DNA"/>
</dbReference>
<proteinExistence type="predicted"/>
<keyword evidence="2" id="KW-1185">Reference proteome</keyword>
<protein>
    <submittedName>
        <fullName evidence="1">Uncharacterized protein</fullName>
    </submittedName>
</protein>
<reference evidence="1 2" key="1">
    <citation type="journal article" date="2019" name="Antonie Van Leeuwenhoek">
        <title>Description of 'Ca. Methylobacter oryzae' KRF1, a novel species from the environmentally important Methylobacter clade 2.</title>
        <authorList>
            <person name="Khatri K."/>
            <person name="Mohite J.A."/>
            <person name="Pandit P.S."/>
            <person name="Bahulikar R."/>
            <person name="Rahalkar M.C."/>
        </authorList>
    </citation>
    <scope>NUCLEOTIDE SEQUENCE [LARGE SCALE GENOMIC DNA]</scope>
    <source>
        <strain evidence="1 2">KRF1</strain>
    </source>
</reference>
<sequence>MSIDFDVVIDSPEHSIDMKSGLETLQGVSETTRYIAETVLTGNIVKKQFHTSKIRTILKQSFKGSYGHIYSLDIYDEKLEKKFRKIGQAIFSEIMTYFINESLYLETRELSEKAQNIIDTLGEKAEGLIKQLRVSSLENVHEISTKFGHDVKLRYRKSRVSQTTLAIFNKSTLQALQAEESSDIFDVRVSITRLNINTGNGRLLLKDTTETVAFGFGIEYKAVTLEAKKKFSENLNHNNGLNSEDWIYLKIEVKPIKLKDGKIVKYIVKGFYND</sequence>